<evidence type="ECO:0000256" key="1">
    <source>
        <dbReference type="SAM" id="MobiDB-lite"/>
    </source>
</evidence>
<organism evidence="2 3">
    <name type="scientific">Cryptolaemus montrouzieri</name>
    <dbReference type="NCBI Taxonomy" id="559131"/>
    <lineage>
        <taxon>Eukaryota</taxon>
        <taxon>Metazoa</taxon>
        <taxon>Ecdysozoa</taxon>
        <taxon>Arthropoda</taxon>
        <taxon>Hexapoda</taxon>
        <taxon>Insecta</taxon>
        <taxon>Pterygota</taxon>
        <taxon>Neoptera</taxon>
        <taxon>Endopterygota</taxon>
        <taxon>Coleoptera</taxon>
        <taxon>Polyphaga</taxon>
        <taxon>Cucujiformia</taxon>
        <taxon>Coccinelloidea</taxon>
        <taxon>Coccinellidae</taxon>
        <taxon>Scymninae</taxon>
        <taxon>Scymnini</taxon>
        <taxon>Cryptolaemus</taxon>
    </lineage>
</organism>
<accession>A0ABD2NS44</accession>
<feature type="compositionally biased region" description="Polar residues" evidence="1">
    <location>
        <begin position="66"/>
        <end position="75"/>
    </location>
</feature>
<keyword evidence="3" id="KW-1185">Reference proteome</keyword>
<dbReference type="Proteomes" id="UP001516400">
    <property type="component" value="Unassembled WGS sequence"/>
</dbReference>
<gene>
    <name evidence="2" type="ORF">HHI36_004628</name>
</gene>
<dbReference type="EMBL" id="JABFTP020000144">
    <property type="protein sequence ID" value="KAL3281419.1"/>
    <property type="molecule type" value="Genomic_DNA"/>
</dbReference>
<protein>
    <submittedName>
        <fullName evidence="2">Uncharacterized protein</fullName>
    </submittedName>
</protein>
<evidence type="ECO:0000313" key="2">
    <source>
        <dbReference type="EMBL" id="KAL3281419.1"/>
    </source>
</evidence>
<reference evidence="2 3" key="1">
    <citation type="journal article" date="2021" name="BMC Biol.">
        <title>Horizontally acquired antibacterial genes associated with adaptive radiation of ladybird beetles.</title>
        <authorList>
            <person name="Li H.S."/>
            <person name="Tang X.F."/>
            <person name="Huang Y.H."/>
            <person name="Xu Z.Y."/>
            <person name="Chen M.L."/>
            <person name="Du X.Y."/>
            <person name="Qiu B.Y."/>
            <person name="Chen P.T."/>
            <person name="Zhang W."/>
            <person name="Slipinski A."/>
            <person name="Escalona H.E."/>
            <person name="Waterhouse R.M."/>
            <person name="Zwick A."/>
            <person name="Pang H."/>
        </authorList>
    </citation>
    <scope>NUCLEOTIDE SEQUENCE [LARGE SCALE GENOMIC DNA]</scope>
    <source>
        <strain evidence="2">SYSU2018</strain>
    </source>
</reference>
<comment type="caution">
    <text evidence="2">The sequence shown here is derived from an EMBL/GenBank/DDBJ whole genome shotgun (WGS) entry which is preliminary data.</text>
</comment>
<feature type="region of interest" description="Disordered" evidence="1">
    <location>
        <begin position="40"/>
        <end position="84"/>
    </location>
</feature>
<proteinExistence type="predicted"/>
<dbReference type="AlphaFoldDB" id="A0ABD2NS44"/>
<evidence type="ECO:0000313" key="3">
    <source>
        <dbReference type="Proteomes" id="UP001516400"/>
    </source>
</evidence>
<sequence length="84" mass="9628">SEESLDYDNDSVVDADFADFETLEEGFRVFPCRHNAPLHESPAQASQVKNQEMAPKRSHSRWQLMYTGNDSQDPNSNEKRKGIK</sequence>
<name>A0ABD2NS44_9CUCU</name>
<feature type="non-terminal residue" evidence="2">
    <location>
        <position position="1"/>
    </location>
</feature>